<dbReference type="InterPro" id="IPR011009">
    <property type="entry name" value="Kinase-like_dom_sf"/>
</dbReference>
<dbReference type="SMART" id="SM00220">
    <property type="entry name" value="S_TKc"/>
    <property type="match status" value="1"/>
</dbReference>
<evidence type="ECO:0000313" key="7">
    <source>
        <dbReference type="EMBL" id="CAG9864768.1"/>
    </source>
</evidence>
<feature type="binding site" evidence="4">
    <location>
        <position position="125"/>
    </location>
    <ligand>
        <name>ATP</name>
        <dbReference type="ChEBI" id="CHEBI:30616"/>
    </ligand>
</feature>
<evidence type="ECO:0000256" key="2">
    <source>
        <dbReference type="ARBA" id="ARBA00022741"/>
    </source>
</evidence>
<dbReference type="Pfam" id="PF00069">
    <property type="entry name" value="Pkinase"/>
    <property type="match status" value="1"/>
</dbReference>
<dbReference type="EC" id="2.7.11.1" evidence="1"/>
<reference evidence="7" key="1">
    <citation type="submission" date="2022-01" db="EMBL/GenBank/DDBJ databases">
        <authorList>
            <person name="King R."/>
        </authorList>
    </citation>
    <scope>NUCLEOTIDE SEQUENCE</scope>
</reference>
<feature type="compositionally biased region" description="Basic residues" evidence="5">
    <location>
        <begin position="615"/>
        <end position="633"/>
    </location>
</feature>
<keyword evidence="2 4" id="KW-0547">Nucleotide-binding</keyword>
<dbReference type="InterPro" id="IPR050235">
    <property type="entry name" value="CK1_Ser-Thr_kinase"/>
</dbReference>
<keyword evidence="3 4" id="KW-0067">ATP-binding</keyword>
<dbReference type="InterPro" id="IPR017441">
    <property type="entry name" value="Protein_kinase_ATP_BS"/>
</dbReference>
<feature type="region of interest" description="Disordered" evidence="5">
    <location>
        <begin position="606"/>
        <end position="657"/>
    </location>
</feature>
<evidence type="ECO:0000256" key="3">
    <source>
        <dbReference type="ARBA" id="ARBA00022840"/>
    </source>
</evidence>
<dbReference type="InterPro" id="IPR000719">
    <property type="entry name" value="Prot_kinase_dom"/>
</dbReference>
<keyword evidence="8" id="KW-1185">Reference proteome</keyword>
<feature type="domain" description="Protein kinase" evidence="6">
    <location>
        <begin position="92"/>
        <end position="521"/>
    </location>
</feature>
<evidence type="ECO:0000256" key="1">
    <source>
        <dbReference type="ARBA" id="ARBA00012513"/>
    </source>
</evidence>
<name>A0A9N9XTP4_PHYSR</name>
<dbReference type="PANTHER" id="PTHR11909">
    <property type="entry name" value="CASEIN KINASE-RELATED"/>
    <property type="match status" value="1"/>
</dbReference>
<dbReference type="OrthoDB" id="2687620at2759"/>
<dbReference type="SUPFAM" id="SSF56112">
    <property type="entry name" value="Protein kinase-like (PK-like)"/>
    <property type="match status" value="1"/>
</dbReference>
<dbReference type="PROSITE" id="PS00108">
    <property type="entry name" value="PROTEIN_KINASE_ST"/>
    <property type="match status" value="1"/>
</dbReference>
<feature type="region of interest" description="Disordered" evidence="5">
    <location>
        <begin position="52"/>
        <end position="73"/>
    </location>
</feature>
<dbReference type="AlphaFoldDB" id="A0A9N9XTP4"/>
<gene>
    <name evidence="7" type="ORF">PHYEVI_LOCUS11018</name>
</gene>
<dbReference type="Gene3D" id="1.10.510.10">
    <property type="entry name" value="Transferase(Phosphotransferase) domain 1"/>
    <property type="match status" value="2"/>
</dbReference>
<dbReference type="InterPro" id="IPR008271">
    <property type="entry name" value="Ser/Thr_kinase_AS"/>
</dbReference>
<dbReference type="GO" id="GO:0005524">
    <property type="term" value="F:ATP binding"/>
    <property type="evidence" value="ECO:0007669"/>
    <property type="project" value="UniProtKB-UniRule"/>
</dbReference>
<protein>
    <recommendedName>
        <fullName evidence="1">non-specific serine/threonine protein kinase</fullName>
        <ecNumber evidence="1">2.7.11.1</ecNumber>
    </recommendedName>
</protein>
<dbReference type="PROSITE" id="PS00107">
    <property type="entry name" value="PROTEIN_KINASE_ATP"/>
    <property type="match status" value="1"/>
</dbReference>
<dbReference type="EMBL" id="OU900101">
    <property type="protein sequence ID" value="CAG9864768.1"/>
    <property type="molecule type" value="Genomic_DNA"/>
</dbReference>
<dbReference type="GO" id="GO:0004674">
    <property type="term" value="F:protein serine/threonine kinase activity"/>
    <property type="evidence" value="ECO:0007669"/>
    <property type="project" value="UniProtKB-EC"/>
</dbReference>
<evidence type="ECO:0000256" key="4">
    <source>
        <dbReference type="PROSITE-ProRule" id="PRU10141"/>
    </source>
</evidence>
<evidence type="ECO:0000256" key="5">
    <source>
        <dbReference type="SAM" id="MobiDB-lite"/>
    </source>
</evidence>
<dbReference type="PROSITE" id="PS50011">
    <property type="entry name" value="PROTEIN_KINASE_DOM"/>
    <property type="match status" value="1"/>
</dbReference>
<sequence length="657" mass="76093">MLNRSPAERTSTVPTGVLFIDFKCPFLFSYTNGFETEFLIVSSEYISTMPRINHKHKDDEDEPPKKKGSDSSIKSANFQRGELITDISGETWELGKAIGVGGFGEIYEASRSIAGKVLDNSYVAKVEKHSSGPLFAEINCYLRIGKLENIEEWKEAKKMSNLGMPHYIGSGSCFHNKEKYRFLLLPKYETNLEQILKEKRIFNIKTVSNVCLQILDILEYIHSHGYIHSDIKASNITLATTRTSHPVKDREKTTATRRYPKRQLKPVRRKPARDLRRNNVVDYSENTSLDEMLLEHELNMERHRAAATNDRTLDRVYLIDFGLASKYSLSTGEHKEPDNRKAHAGTVLFCSRDAHKGVPSRRSDLECLAYNMVYWLTGSLPWIEDLEQVDEVERKKMKCFRYLKDFLSLCFGSNYPRFVLDYFQYMDKLQLEEEPDYEHCRYIFSKAKKDYGYKNDCNLDFDNVEGWGNPPKKVKCYKSKAPACDGFLKSSPLQTLDSNIVFKRPKLRKNIKVQNVVMSWSKILTDPENIIKQGRERKITDDNDDNFSCLTSEDVEAMNPTYAMLDIYYRCIEKNDSYVQRTESNPAQHVEGYTQAMMSVYLKMREKNKSTNNKRNSRKVNNKRTPIKKKGSNKKVQNEVQGKKSKMLTLRSYSLRG</sequence>
<evidence type="ECO:0000313" key="8">
    <source>
        <dbReference type="Proteomes" id="UP001153712"/>
    </source>
</evidence>
<accession>A0A9N9XTP4</accession>
<organism evidence="7 8">
    <name type="scientific">Phyllotreta striolata</name>
    <name type="common">Striped flea beetle</name>
    <name type="synonym">Crioceris striolata</name>
    <dbReference type="NCBI Taxonomy" id="444603"/>
    <lineage>
        <taxon>Eukaryota</taxon>
        <taxon>Metazoa</taxon>
        <taxon>Ecdysozoa</taxon>
        <taxon>Arthropoda</taxon>
        <taxon>Hexapoda</taxon>
        <taxon>Insecta</taxon>
        <taxon>Pterygota</taxon>
        <taxon>Neoptera</taxon>
        <taxon>Endopterygota</taxon>
        <taxon>Coleoptera</taxon>
        <taxon>Polyphaga</taxon>
        <taxon>Cucujiformia</taxon>
        <taxon>Chrysomeloidea</taxon>
        <taxon>Chrysomelidae</taxon>
        <taxon>Galerucinae</taxon>
        <taxon>Alticini</taxon>
        <taxon>Phyllotreta</taxon>
    </lineage>
</organism>
<proteinExistence type="predicted"/>
<evidence type="ECO:0000259" key="6">
    <source>
        <dbReference type="PROSITE" id="PS50011"/>
    </source>
</evidence>
<dbReference type="Proteomes" id="UP001153712">
    <property type="component" value="Chromosome 8"/>
</dbReference>